<dbReference type="RefSeq" id="WP_198481455.1">
    <property type="nucleotide sequence ID" value="NZ_CP066007.1"/>
</dbReference>
<reference evidence="2 3" key="1">
    <citation type="submission" date="2020-12" db="EMBL/GenBank/DDBJ databases">
        <title>FDA dAtabase for Regulatory Grade micrObial Sequences (FDA-ARGOS): Supporting development and validation of Infectious Disease Dx tests.</title>
        <authorList>
            <person name="Sproer C."/>
            <person name="Gronow S."/>
            <person name="Severitt S."/>
            <person name="Schroder I."/>
            <person name="Tallon L."/>
            <person name="Sadzewicz L."/>
            <person name="Zhao X."/>
            <person name="Boylan J."/>
            <person name="Ott S."/>
            <person name="Bowen H."/>
            <person name="Vavikolanu K."/>
            <person name="Mehta A."/>
            <person name="Aluvathingal J."/>
            <person name="Nadendla S."/>
            <person name="Lowell S."/>
            <person name="Myers T."/>
            <person name="Yan Y."/>
            <person name="Sichtig H."/>
        </authorList>
    </citation>
    <scope>NUCLEOTIDE SEQUENCE [LARGE SCALE GENOMIC DNA]</scope>
    <source>
        <strain evidence="2 3">FDAARGOS_1053</strain>
    </source>
</reference>
<dbReference type="Proteomes" id="UP000596145">
    <property type="component" value="Chromosome"/>
</dbReference>
<evidence type="ECO:0000313" key="2">
    <source>
        <dbReference type="EMBL" id="QQB46887.1"/>
    </source>
</evidence>
<evidence type="ECO:0000256" key="1">
    <source>
        <dbReference type="SAM" id="MobiDB-lite"/>
    </source>
</evidence>
<organism evidence="2 3">
    <name type="scientific">Corynebacterium glucuronolyticum</name>
    <dbReference type="NCBI Taxonomy" id="39791"/>
    <lineage>
        <taxon>Bacteria</taxon>
        <taxon>Bacillati</taxon>
        <taxon>Actinomycetota</taxon>
        <taxon>Actinomycetes</taxon>
        <taxon>Mycobacteriales</taxon>
        <taxon>Corynebacteriaceae</taxon>
        <taxon>Corynebacterium</taxon>
    </lineage>
</organism>
<sequence>MNVASHLAYNKRTEIVISRALGKRALGKRALGKRALGKRALGKPQARKKGPAQARVKRRA</sequence>
<dbReference type="EMBL" id="CP066007">
    <property type="protein sequence ID" value="QQB46887.1"/>
    <property type="molecule type" value="Genomic_DNA"/>
</dbReference>
<name>A0A7T4EGC7_9CORY</name>
<dbReference type="GeneID" id="92761342"/>
<protein>
    <submittedName>
        <fullName evidence="2">Uncharacterized protein</fullName>
    </submittedName>
</protein>
<gene>
    <name evidence="2" type="ORF">I6I10_02875</name>
</gene>
<feature type="region of interest" description="Disordered" evidence="1">
    <location>
        <begin position="34"/>
        <end position="60"/>
    </location>
</feature>
<proteinExistence type="predicted"/>
<evidence type="ECO:0000313" key="3">
    <source>
        <dbReference type="Proteomes" id="UP000596145"/>
    </source>
</evidence>
<dbReference type="AlphaFoldDB" id="A0A7T4EGC7"/>
<accession>A0A7T4EGC7</accession>